<dbReference type="InterPro" id="IPR050204">
    <property type="entry name" value="AraC_XylS_family_regulators"/>
</dbReference>
<reference evidence="5 6" key="1">
    <citation type="submission" date="2019-02" db="EMBL/GenBank/DDBJ databases">
        <title>Sequencing the genomes of 1000 actinobacteria strains.</title>
        <authorList>
            <person name="Klenk H.-P."/>
        </authorList>
    </citation>
    <scope>NUCLEOTIDE SEQUENCE [LARGE SCALE GENOMIC DNA]</scope>
    <source>
        <strain evidence="5 6">DSM 45162</strain>
    </source>
</reference>
<name>A0A4Q7ZIM6_9ACTN</name>
<protein>
    <submittedName>
        <fullName evidence="5">AraC-like DNA-binding protein</fullName>
    </submittedName>
</protein>
<dbReference type="AlphaFoldDB" id="A0A4Q7ZIM6"/>
<dbReference type="GO" id="GO:0043565">
    <property type="term" value="F:sequence-specific DNA binding"/>
    <property type="evidence" value="ECO:0007669"/>
    <property type="project" value="InterPro"/>
</dbReference>
<evidence type="ECO:0000256" key="2">
    <source>
        <dbReference type="ARBA" id="ARBA00023125"/>
    </source>
</evidence>
<dbReference type="PROSITE" id="PS01124">
    <property type="entry name" value="HTH_ARAC_FAMILY_2"/>
    <property type="match status" value="1"/>
</dbReference>
<dbReference type="PANTHER" id="PTHR46796">
    <property type="entry name" value="HTH-TYPE TRANSCRIPTIONAL ACTIVATOR RHAS-RELATED"/>
    <property type="match status" value="1"/>
</dbReference>
<dbReference type="EMBL" id="SHKY01000001">
    <property type="protein sequence ID" value="RZU50710.1"/>
    <property type="molecule type" value="Genomic_DNA"/>
</dbReference>
<evidence type="ECO:0000256" key="3">
    <source>
        <dbReference type="ARBA" id="ARBA00023163"/>
    </source>
</evidence>
<keyword evidence="2 5" id="KW-0238">DNA-binding</keyword>
<feature type="domain" description="HTH araC/xylS-type" evidence="4">
    <location>
        <begin position="230"/>
        <end position="332"/>
    </location>
</feature>
<dbReference type="Pfam" id="PF14525">
    <property type="entry name" value="AraC_binding_2"/>
    <property type="match status" value="1"/>
</dbReference>
<dbReference type="Pfam" id="PF12833">
    <property type="entry name" value="HTH_18"/>
    <property type="match status" value="1"/>
</dbReference>
<keyword evidence="3" id="KW-0804">Transcription</keyword>
<dbReference type="InterPro" id="IPR018060">
    <property type="entry name" value="HTH_AraC"/>
</dbReference>
<keyword evidence="6" id="KW-1185">Reference proteome</keyword>
<dbReference type="SMART" id="SM00342">
    <property type="entry name" value="HTH_ARAC"/>
    <property type="match status" value="1"/>
</dbReference>
<evidence type="ECO:0000259" key="4">
    <source>
        <dbReference type="PROSITE" id="PS01124"/>
    </source>
</evidence>
<evidence type="ECO:0000256" key="1">
    <source>
        <dbReference type="ARBA" id="ARBA00023015"/>
    </source>
</evidence>
<accession>A0A4Q7ZIM6</accession>
<dbReference type="OrthoDB" id="5464689at2"/>
<dbReference type="GO" id="GO:0003700">
    <property type="term" value="F:DNA-binding transcription factor activity"/>
    <property type="evidence" value="ECO:0007669"/>
    <property type="project" value="InterPro"/>
</dbReference>
<dbReference type="RefSeq" id="WP_130509593.1">
    <property type="nucleotide sequence ID" value="NZ_SHKY01000001.1"/>
</dbReference>
<dbReference type="InterPro" id="IPR035418">
    <property type="entry name" value="AraC-bd_2"/>
</dbReference>
<evidence type="ECO:0000313" key="5">
    <source>
        <dbReference type="EMBL" id="RZU50710.1"/>
    </source>
</evidence>
<evidence type="ECO:0000313" key="6">
    <source>
        <dbReference type="Proteomes" id="UP000292564"/>
    </source>
</evidence>
<dbReference type="InterPro" id="IPR009057">
    <property type="entry name" value="Homeodomain-like_sf"/>
</dbReference>
<gene>
    <name evidence="5" type="ORF">EV385_2490</name>
</gene>
<keyword evidence="1" id="KW-0805">Transcription regulation</keyword>
<proteinExistence type="predicted"/>
<dbReference type="PANTHER" id="PTHR46796:SF12">
    <property type="entry name" value="HTH-TYPE DNA-BINDING TRANSCRIPTIONAL ACTIVATOR EUTR"/>
    <property type="match status" value="1"/>
</dbReference>
<dbReference type="Gene3D" id="1.10.10.60">
    <property type="entry name" value="Homeodomain-like"/>
    <property type="match status" value="1"/>
</dbReference>
<dbReference type="Proteomes" id="UP000292564">
    <property type="component" value="Unassembled WGS sequence"/>
</dbReference>
<sequence>MPDQPADPPHEVGAGPPPHIARFATHHPDEFRDWIAARYTDYEQRVRPRARGSSFAGEYGALGGIQFVRTRYTAVTVDVDCPPLSHVSIGHWISGNALVRWAGGEVRAGARDTLLFPPYGLRGWFDCNQVASVSVTLDALLRVAEETTGLDRAQVRFTALPPVSAEAERQWLTTATYVQSGIYSRALDPPLLRTAAEQLVAASVLTTFPNTTMTTELRTPRDPATPATVRKALAFIDANADRPITLTDIADAAGVVPRTLHYAFRRHRDITPIGYLRQVRMARAHEELHGAEPGDGTTVAAVAARWGYARAHRFAAAYHRAYGQPPAKTLRS</sequence>
<comment type="caution">
    <text evidence="5">The sequence shown here is derived from an EMBL/GenBank/DDBJ whole genome shotgun (WGS) entry which is preliminary data.</text>
</comment>
<dbReference type="SUPFAM" id="SSF46689">
    <property type="entry name" value="Homeodomain-like"/>
    <property type="match status" value="1"/>
</dbReference>
<organism evidence="5 6">
    <name type="scientific">Krasilnikovia cinnamomea</name>
    <dbReference type="NCBI Taxonomy" id="349313"/>
    <lineage>
        <taxon>Bacteria</taxon>
        <taxon>Bacillati</taxon>
        <taxon>Actinomycetota</taxon>
        <taxon>Actinomycetes</taxon>
        <taxon>Micromonosporales</taxon>
        <taxon>Micromonosporaceae</taxon>
        <taxon>Krasilnikovia</taxon>
    </lineage>
</organism>